<name>X1T1N0_9ZZZZ</name>
<protein>
    <submittedName>
        <fullName evidence="1">Uncharacterized protein</fullName>
    </submittedName>
</protein>
<proteinExistence type="predicted"/>
<comment type="caution">
    <text evidence="1">The sequence shown here is derived from an EMBL/GenBank/DDBJ whole genome shotgun (WGS) entry which is preliminary data.</text>
</comment>
<organism evidence="1">
    <name type="scientific">marine sediment metagenome</name>
    <dbReference type="NCBI Taxonomy" id="412755"/>
    <lineage>
        <taxon>unclassified sequences</taxon>
        <taxon>metagenomes</taxon>
        <taxon>ecological metagenomes</taxon>
    </lineage>
</organism>
<accession>X1T1N0</accession>
<feature type="non-terminal residue" evidence="1">
    <location>
        <position position="59"/>
    </location>
</feature>
<reference evidence="1" key="1">
    <citation type="journal article" date="2014" name="Front. Microbiol.">
        <title>High frequency of phylogenetically diverse reductive dehalogenase-homologous genes in deep subseafloor sedimentary metagenomes.</title>
        <authorList>
            <person name="Kawai M."/>
            <person name="Futagami T."/>
            <person name="Toyoda A."/>
            <person name="Takaki Y."/>
            <person name="Nishi S."/>
            <person name="Hori S."/>
            <person name="Arai W."/>
            <person name="Tsubouchi T."/>
            <person name="Morono Y."/>
            <person name="Uchiyama I."/>
            <person name="Ito T."/>
            <person name="Fujiyama A."/>
            <person name="Inagaki F."/>
            <person name="Takami H."/>
        </authorList>
    </citation>
    <scope>NUCLEOTIDE SEQUENCE</scope>
    <source>
        <strain evidence="1">Expedition CK06-06</strain>
    </source>
</reference>
<gene>
    <name evidence="1" type="ORF">S12H4_27674</name>
</gene>
<dbReference type="AlphaFoldDB" id="X1T1N0"/>
<dbReference type="EMBL" id="BARW01015814">
    <property type="protein sequence ID" value="GAI99242.1"/>
    <property type="molecule type" value="Genomic_DNA"/>
</dbReference>
<evidence type="ECO:0000313" key="1">
    <source>
        <dbReference type="EMBL" id="GAI99242.1"/>
    </source>
</evidence>
<sequence>MDANDKLLKGVFVQLGQLTGEENAALLFLKGSYQGQDGDPRVVLRGPFLSDYGLVTFVG</sequence>